<accession>A0A426UUY5</accession>
<dbReference type="GO" id="GO:0009063">
    <property type="term" value="P:amino acid catabolic process"/>
    <property type="evidence" value="ECO:0007669"/>
    <property type="project" value="InterPro"/>
</dbReference>
<dbReference type="InterPro" id="IPR034589">
    <property type="entry name" value="D-mannonate_dehydratase-like"/>
</dbReference>
<dbReference type="Gene3D" id="3.20.20.120">
    <property type="entry name" value="Enolase-like C-terminal domain"/>
    <property type="match status" value="1"/>
</dbReference>
<name>A0A426UUY5_9ACTN</name>
<dbReference type="NCBIfam" id="NF043051">
    <property type="entry name" value="ManoateDhtManD"/>
    <property type="match status" value="1"/>
</dbReference>
<evidence type="ECO:0000259" key="1">
    <source>
        <dbReference type="SMART" id="SM00922"/>
    </source>
</evidence>
<dbReference type="InterPro" id="IPR036849">
    <property type="entry name" value="Enolase-like_C_sf"/>
</dbReference>
<dbReference type="InterPro" id="IPR034593">
    <property type="entry name" value="DgoD-like"/>
</dbReference>
<dbReference type="RefSeq" id="WP_125249018.1">
    <property type="nucleotide sequence ID" value="NZ_RSEB01000004.1"/>
</dbReference>
<protein>
    <submittedName>
        <fullName evidence="2">D-galactonate dehydratase family protein</fullName>
    </submittedName>
</protein>
<dbReference type="SFLD" id="SFLDG00033">
    <property type="entry name" value="mannonate_dehydratase"/>
    <property type="match status" value="1"/>
</dbReference>
<dbReference type="PROSITE" id="PS00908">
    <property type="entry name" value="MR_MLE_1"/>
    <property type="match status" value="1"/>
</dbReference>
<dbReference type="EMBL" id="RSEB01000004">
    <property type="protein sequence ID" value="RRR98124.1"/>
    <property type="molecule type" value="Genomic_DNA"/>
</dbReference>
<proteinExistence type="predicted"/>
<dbReference type="Pfam" id="PF02746">
    <property type="entry name" value="MR_MLE_N"/>
    <property type="match status" value="1"/>
</dbReference>
<dbReference type="Pfam" id="PF13378">
    <property type="entry name" value="MR_MLE_C"/>
    <property type="match status" value="1"/>
</dbReference>
<dbReference type="Proteomes" id="UP000277256">
    <property type="component" value="Unassembled WGS sequence"/>
</dbReference>
<gene>
    <name evidence="2" type="ORF">EIW28_14480</name>
</gene>
<dbReference type="GO" id="GO:0008927">
    <property type="term" value="F:mannonate dehydratase activity"/>
    <property type="evidence" value="ECO:0007669"/>
    <property type="project" value="UniProtKB-ARBA"/>
</dbReference>
<dbReference type="PANTHER" id="PTHR48080:SF6">
    <property type="entry name" value="STARVATION-SENSING PROTEIN RSPA"/>
    <property type="match status" value="1"/>
</dbReference>
<keyword evidence="3" id="KW-1185">Reference proteome</keyword>
<dbReference type="Gene3D" id="3.30.390.10">
    <property type="entry name" value="Enolase-like, N-terminal domain"/>
    <property type="match status" value="1"/>
</dbReference>
<dbReference type="SUPFAM" id="SSF54826">
    <property type="entry name" value="Enolase N-terminal domain-like"/>
    <property type="match status" value="1"/>
</dbReference>
<sequence length="412" mass="45756">MIIDSAEVIVTSPDRNFVTLKLTTDDGLTGLGDATLNGRELAVVAYLKDHVVPLLLGRDAHRIEDTWQFLYRSAYWRRGPVTMAAIAAVDTALWDLKGKAAGMPVYQLLGGASRTGLLAYGHASGRDLPELFDSIRAHQAQGYKAIRVQTGVPGLKSIYGIASNATYEAMDGVRYDHEPAQRGSLPAEEDWDTRSYLRHVPTVFEAVRGEFGPELPLLHDAHHRLTPVQAAQLGKALEPYDLFWLEDVTPAENQEALRLVRRHTTTPLAIGEIFNTVWDYQQIIREQLIDYVRSAVTHTGGISHLKKVLDYAAQYQIKSGMHGPTDISPVGMAAALHLGLSVHNFGIQEYMRHGARTDQVFQQSFTWQDGLLHPGDRPGLGVELDLDEAGKYPYVQAYLPFNRLADGTVHDW</sequence>
<reference evidence="2 3" key="1">
    <citation type="submission" date="2018-12" db="EMBL/GenBank/DDBJ databases">
        <title>Glycomyces sp. YIM 121974 draft genome.</title>
        <authorList>
            <person name="Li Q."/>
        </authorList>
    </citation>
    <scope>NUCLEOTIDE SEQUENCE [LARGE SCALE GENOMIC DNA]</scope>
    <source>
        <strain evidence="2 3">YIM 121974</strain>
    </source>
</reference>
<dbReference type="InterPro" id="IPR013341">
    <property type="entry name" value="Mandelate_racemase_N_dom"/>
</dbReference>
<evidence type="ECO:0000313" key="2">
    <source>
        <dbReference type="EMBL" id="RRR98124.1"/>
    </source>
</evidence>
<dbReference type="InterPro" id="IPR013342">
    <property type="entry name" value="Mandelate_racemase_C"/>
</dbReference>
<dbReference type="AlphaFoldDB" id="A0A426UUY5"/>
<dbReference type="GO" id="GO:0016052">
    <property type="term" value="P:carbohydrate catabolic process"/>
    <property type="evidence" value="ECO:0007669"/>
    <property type="project" value="UniProtKB-ARBA"/>
</dbReference>
<evidence type="ECO:0000313" key="3">
    <source>
        <dbReference type="Proteomes" id="UP000277256"/>
    </source>
</evidence>
<comment type="caution">
    <text evidence="2">The sequence shown here is derived from an EMBL/GenBank/DDBJ whole genome shotgun (WGS) entry which is preliminary data.</text>
</comment>
<dbReference type="NCBIfam" id="NF011654">
    <property type="entry name" value="PRK15072.1"/>
    <property type="match status" value="1"/>
</dbReference>
<organism evidence="2 3">
    <name type="scientific">Glycomyces terrestris</name>
    <dbReference type="NCBI Taxonomy" id="2493553"/>
    <lineage>
        <taxon>Bacteria</taxon>
        <taxon>Bacillati</taxon>
        <taxon>Actinomycetota</taxon>
        <taxon>Actinomycetes</taxon>
        <taxon>Glycomycetales</taxon>
        <taxon>Glycomycetaceae</taxon>
        <taxon>Glycomyces</taxon>
    </lineage>
</organism>
<dbReference type="PANTHER" id="PTHR48080">
    <property type="entry name" value="D-GALACTONATE DEHYDRATASE-RELATED"/>
    <property type="match status" value="1"/>
</dbReference>
<dbReference type="SUPFAM" id="SSF51604">
    <property type="entry name" value="Enolase C-terminal domain-like"/>
    <property type="match status" value="1"/>
</dbReference>
<dbReference type="OrthoDB" id="9802699at2"/>
<dbReference type="SFLD" id="SFLDS00001">
    <property type="entry name" value="Enolase"/>
    <property type="match status" value="1"/>
</dbReference>
<dbReference type="GO" id="GO:0000287">
    <property type="term" value="F:magnesium ion binding"/>
    <property type="evidence" value="ECO:0007669"/>
    <property type="project" value="UniProtKB-ARBA"/>
</dbReference>
<dbReference type="InterPro" id="IPR018110">
    <property type="entry name" value="Mandel_Rmase/mucon_lact_enz_CS"/>
</dbReference>
<feature type="domain" description="Mandelate racemase/muconate lactonizing enzyme C-terminal" evidence="1">
    <location>
        <begin position="128"/>
        <end position="267"/>
    </location>
</feature>
<dbReference type="SMART" id="SM00922">
    <property type="entry name" value="MR_MLE"/>
    <property type="match status" value="1"/>
</dbReference>
<dbReference type="InterPro" id="IPR029017">
    <property type="entry name" value="Enolase-like_N"/>
</dbReference>
<dbReference type="InterPro" id="IPR029065">
    <property type="entry name" value="Enolase_C-like"/>
</dbReference>